<proteinExistence type="predicted"/>
<dbReference type="SUPFAM" id="SSF48452">
    <property type="entry name" value="TPR-like"/>
    <property type="match status" value="1"/>
</dbReference>
<dbReference type="InterPro" id="IPR011990">
    <property type="entry name" value="TPR-like_helical_dom_sf"/>
</dbReference>
<sequence>MVMHPVEMGPFFPAASEERELLEHGDAPTRDGAPNEAAAALRKAAEVVYRFILEKQPADYRTLMSLGYLARQRGDAVTALDYFATARGVNPVRTRPQLEMAVELRTLSRLDEAEDLYRGLMEGHPNLVRALAGLGQIEQLRGRPRQALRYYQAAAAADPARADLKLHAAAQLRRLSRFREAEQVYRDILADRPGHAVAQRRLERLPRSTASGLAPMESGWLGRETFLRAAEWGGHLEALGRPAFGMSVLALAQDFAAGASEEVKSDCILLRLGRRTKLLPLVPSLEDYAGLLTREAKALRPSDLLGYVPARPESVWTNGAALVMSHREVAWRRENLARMPGASLQACRRSIRTLQEAGAQVEPVGPGNLARVVACEERRHAAPTGERPPASQRARTAWILENLPLLEALGVKHVAVVMDGDVVGYAVGSPLGTSWAACVRAAHDHLDGIVPLLVREHAKLYPDREWISAGRLGRRHGLAAVAQELPAKVLDKRTKAGWIQA</sequence>
<geneLocation type="plasmid" evidence="1">
    <name>unnamed4</name>
</geneLocation>
<keyword evidence="1" id="KW-0614">Plasmid</keyword>
<protein>
    <submittedName>
        <fullName evidence="1">Uncharacterized protein</fullName>
    </submittedName>
</protein>
<dbReference type="RefSeq" id="WP_157934725.1">
    <property type="nucleotide sequence ID" value="NZ_CP016620.1"/>
</dbReference>
<accession>A0A1B2EYV4</accession>
<evidence type="ECO:0000313" key="1">
    <source>
        <dbReference type="EMBL" id="ANY85151.1"/>
    </source>
</evidence>
<dbReference type="AlphaFoldDB" id="A0A1B2EYV4"/>
<dbReference type="KEGG" id="moc:BB934_43940"/>
<dbReference type="InterPro" id="IPR019734">
    <property type="entry name" value="TPR_rpt"/>
</dbReference>
<organism evidence="1">
    <name type="scientific">Microvirga ossetica</name>
    <dbReference type="NCBI Taxonomy" id="1882682"/>
    <lineage>
        <taxon>Bacteria</taxon>
        <taxon>Pseudomonadati</taxon>
        <taxon>Pseudomonadota</taxon>
        <taxon>Alphaproteobacteria</taxon>
        <taxon>Hyphomicrobiales</taxon>
        <taxon>Methylobacteriaceae</taxon>
        <taxon>Microvirga</taxon>
    </lineage>
</organism>
<gene>
    <name evidence="1" type="ORF">BB934_43940</name>
</gene>
<dbReference type="EMBL" id="CP016620">
    <property type="protein sequence ID" value="ANY85151.1"/>
    <property type="molecule type" value="Genomic_DNA"/>
</dbReference>
<dbReference type="Gene3D" id="3.40.630.30">
    <property type="match status" value="1"/>
</dbReference>
<dbReference type="Gene3D" id="1.25.40.10">
    <property type="entry name" value="Tetratricopeptide repeat domain"/>
    <property type="match status" value="1"/>
</dbReference>
<dbReference type="SMART" id="SM00028">
    <property type="entry name" value="TPR"/>
    <property type="match status" value="3"/>
</dbReference>
<name>A0A1B2EYV4_9HYPH</name>
<reference evidence="1" key="1">
    <citation type="submission" date="2016-07" db="EMBL/GenBank/DDBJ databases">
        <title>Microvirga ossetica sp. nov. a new species of rhizobia isolated from root nodules of the legume species Vicia alpestris Steven originated from North Ossetia region in the Caucasus.</title>
        <authorList>
            <person name="Safronova V.I."/>
            <person name="Kuznetsova I.G."/>
            <person name="Sazanova A.L."/>
            <person name="Belimov A."/>
            <person name="Andronov E."/>
            <person name="Osledkin Y.S."/>
            <person name="Onishchuk O.P."/>
            <person name="Kurchak O.N."/>
            <person name="Shaposhnikov A.I."/>
            <person name="Willems A."/>
            <person name="Tikhonovich I.A."/>
        </authorList>
    </citation>
    <scope>NUCLEOTIDE SEQUENCE [LARGE SCALE GENOMIC DNA]</scope>
    <source>
        <strain evidence="1">V5/3M</strain>
        <plasmid evidence="1">unnamed4</plasmid>
    </source>
</reference>
<dbReference type="OrthoDB" id="146908at2"/>